<evidence type="ECO:0000313" key="21">
    <source>
        <dbReference type="EMBL" id="MTW22846.1"/>
    </source>
</evidence>
<dbReference type="GO" id="GO:0016020">
    <property type="term" value="C:membrane"/>
    <property type="evidence" value="ECO:0007669"/>
    <property type="project" value="GOC"/>
</dbReference>
<comment type="pathway">
    <text evidence="18">Nucleotide-sugar biosynthesis; UDP-N-acetyl-alpha-D-glucosamine biosynthesis; UDP-N-acetyl-alpha-D-glucosamine from N-acetyl-alpha-D-glucosamine 1-phosphate: step 1/1.</text>
</comment>
<comment type="function">
    <text evidence="17 18">Catalyzes the last two sequential reactions in the de novo biosynthetic pathway for UDP-N-acetylglucosamine (UDP-GlcNAc). The C-terminal domain catalyzes the transfer of acetyl group from acetyl coenzyme A to glucosamine-1-phosphate (GlcN-1-P) to produce N-acetylglucosamine-1-phosphate (GlcNAc-1-P), which is converted into UDP-GlcNAc by the transfer of uridine 5-monophosphate (from uridine 5-triphosphate), a reaction catalyzed by the N-terminal domain.</text>
</comment>
<feature type="binding site" evidence="18">
    <location>
        <begin position="100"/>
        <end position="102"/>
    </location>
    <ligand>
        <name>UDP-N-acetyl-alpha-D-glucosamine</name>
        <dbReference type="ChEBI" id="CHEBI:57705"/>
    </ligand>
</feature>
<evidence type="ECO:0000256" key="15">
    <source>
        <dbReference type="ARBA" id="ARBA00048247"/>
    </source>
</evidence>
<feature type="binding site" evidence="18">
    <location>
        <position position="102"/>
    </location>
    <ligand>
        <name>Mg(2+)</name>
        <dbReference type="ChEBI" id="CHEBI:18420"/>
    </ligand>
</feature>
<feature type="binding site" evidence="18">
    <location>
        <position position="331"/>
    </location>
    <ligand>
        <name>UDP-N-acetyl-alpha-D-glucosamine</name>
        <dbReference type="ChEBI" id="CHEBI:57705"/>
    </ligand>
</feature>
<dbReference type="InterPro" id="IPR011004">
    <property type="entry name" value="Trimer_LpxA-like_sf"/>
</dbReference>
<dbReference type="GO" id="GO:0071555">
    <property type="term" value="P:cell wall organization"/>
    <property type="evidence" value="ECO:0007669"/>
    <property type="project" value="UniProtKB-KW"/>
</dbReference>
<gene>
    <name evidence="18 21" type="primary">glmU</name>
    <name evidence="21" type="ORF">GJ668_17460</name>
</gene>
<dbReference type="InterPro" id="IPR005882">
    <property type="entry name" value="Bifunctional_GlmU"/>
</dbReference>
<feature type="region of interest" description="Linker" evidence="18">
    <location>
        <begin position="228"/>
        <end position="248"/>
    </location>
</feature>
<comment type="pathway">
    <text evidence="18">Bacterial outer membrane biogenesis; LPS lipid A biosynthesis.</text>
</comment>
<evidence type="ECO:0000256" key="4">
    <source>
        <dbReference type="ARBA" id="ARBA00022490"/>
    </source>
</evidence>
<dbReference type="GO" id="GO:0008360">
    <property type="term" value="P:regulation of cell shape"/>
    <property type="evidence" value="ECO:0007669"/>
    <property type="project" value="UniProtKB-KW"/>
</dbReference>
<feature type="binding site" evidence="18">
    <location>
        <position position="438"/>
    </location>
    <ligand>
        <name>acetyl-CoA</name>
        <dbReference type="ChEBI" id="CHEBI:57288"/>
    </ligand>
</feature>
<dbReference type="PANTHER" id="PTHR43584:SF3">
    <property type="entry name" value="BIFUNCTIONAL PROTEIN GLMU"/>
    <property type="match status" value="1"/>
</dbReference>
<name>A0A6N8EJD9_9GAMM</name>
<keyword evidence="12 18" id="KW-0511">Multifunctional enzyme</keyword>
<evidence type="ECO:0000256" key="7">
    <source>
        <dbReference type="ARBA" id="ARBA00022723"/>
    </source>
</evidence>
<proteinExistence type="inferred from homology"/>
<keyword evidence="8 18" id="KW-0677">Repeat</keyword>
<dbReference type="Pfam" id="PF12804">
    <property type="entry name" value="NTP_transf_3"/>
    <property type="match status" value="1"/>
</dbReference>
<comment type="cofactor">
    <cofactor evidence="18">
        <name>Mg(2+)</name>
        <dbReference type="ChEBI" id="CHEBI:18420"/>
    </cofactor>
    <text evidence="18">Binds 1 Mg(2+) ion per subunit.</text>
</comment>
<evidence type="ECO:0000259" key="20">
    <source>
        <dbReference type="Pfam" id="PF25087"/>
    </source>
</evidence>
<dbReference type="EC" id="2.7.7.23" evidence="18"/>
<keyword evidence="22" id="KW-1185">Reference proteome</keyword>
<dbReference type="GO" id="GO:0005737">
    <property type="term" value="C:cytoplasm"/>
    <property type="evidence" value="ECO:0007669"/>
    <property type="project" value="UniProtKB-SubCell"/>
</dbReference>
<dbReference type="EMBL" id="WNKT01000055">
    <property type="protein sequence ID" value="MTW22846.1"/>
    <property type="molecule type" value="Genomic_DNA"/>
</dbReference>
<evidence type="ECO:0000256" key="9">
    <source>
        <dbReference type="ARBA" id="ARBA00022842"/>
    </source>
</evidence>
<dbReference type="GO" id="GO:0006048">
    <property type="term" value="P:UDP-N-acetylglucosamine biosynthetic process"/>
    <property type="evidence" value="ECO:0007669"/>
    <property type="project" value="UniProtKB-UniPathway"/>
</dbReference>
<dbReference type="NCBIfam" id="TIGR01173">
    <property type="entry name" value="glmU"/>
    <property type="match status" value="1"/>
</dbReference>
<evidence type="ECO:0000256" key="11">
    <source>
        <dbReference type="ARBA" id="ARBA00022984"/>
    </source>
</evidence>
<dbReference type="InterPro" id="IPR029044">
    <property type="entry name" value="Nucleotide-diphossugar_trans"/>
</dbReference>
<feature type="domain" description="MobA-like NTP transferase" evidence="19">
    <location>
        <begin position="5"/>
        <end position="130"/>
    </location>
</feature>
<feature type="binding site" evidence="18">
    <location>
        <position position="364"/>
    </location>
    <ligand>
        <name>UDP-N-acetyl-alpha-D-glucosamine</name>
        <dbReference type="ChEBI" id="CHEBI:57705"/>
    </ligand>
</feature>
<dbReference type="SUPFAM" id="SSF53448">
    <property type="entry name" value="Nucleotide-diphospho-sugar transferases"/>
    <property type="match status" value="1"/>
</dbReference>
<dbReference type="Pfam" id="PF25087">
    <property type="entry name" value="GMPPB_C"/>
    <property type="match status" value="1"/>
</dbReference>
<dbReference type="InterPro" id="IPR025877">
    <property type="entry name" value="MobA-like_NTP_Trfase"/>
</dbReference>
<feature type="binding site" evidence="18">
    <location>
        <position position="22"/>
    </location>
    <ligand>
        <name>UDP-N-acetyl-alpha-D-glucosamine</name>
        <dbReference type="ChEBI" id="CHEBI:57705"/>
    </ligand>
</feature>
<dbReference type="RefSeq" id="WP_155451403.1">
    <property type="nucleotide sequence ID" value="NZ_WNKT01000055.1"/>
</dbReference>
<evidence type="ECO:0000256" key="16">
    <source>
        <dbReference type="ARBA" id="ARBA00048493"/>
    </source>
</evidence>
<dbReference type="Gene3D" id="3.90.550.10">
    <property type="entry name" value="Spore Coat Polysaccharide Biosynthesis Protein SpsA, Chain A"/>
    <property type="match status" value="1"/>
</dbReference>
<dbReference type="OrthoDB" id="9775031at2"/>
<dbReference type="GO" id="GO:0009245">
    <property type="term" value="P:lipid A biosynthetic process"/>
    <property type="evidence" value="ECO:0007669"/>
    <property type="project" value="UniProtKB-UniRule"/>
</dbReference>
<comment type="subcellular location">
    <subcellularLocation>
        <location evidence="1 18">Cytoplasm</location>
    </subcellularLocation>
</comment>
<dbReference type="HAMAP" id="MF_01631">
    <property type="entry name" value="GlmU"/>
    <property type="match status" value="1"/>
</dbReference>
<keyword evidence="9 18" id="KW-0460">Magnesium</keyword>
<evidence type="ECO:0000256" key="14">
    <source>
        <dbReference type="ARBA" id="ARBA00023316"/>
    </source>
</evidence>
<feature type="binding site" evidence="18">
    <location>
        <begin position="384"/>
        <end position="385"/>
    </location>
    <ligand>
        <name>acetyl-CoA</name>
        <dbReference type="ChEBI" id="CHEBI:57288"/>
    </ligand>
</feature>
<feature type="domain" description="Mannose-1-phosphate guanyltransferase C-terminal" evidence="20">
    <location>
        <begin position="267"/>
        <end position="353"/>
    </location>
</feature>
<feature type="binding site" evidence="18">
    <location>
        <begin position="78"/>
        <end position="79"/>
    </location>
    <ligand>
        <name>UDP-N-acetyl-alpha-D-glucosamine</name>
        <dbReference type="ChEBI" id="CHEBI:57705"/>
    </ligand>
</feature>
<evidence type="ECO:0000256" key="12">
    <source>
        <dbReference type="ARBA" id="ARBA00023268"/>
    </source>
</evidence>
<sequence>MKTGVVILAAGQGKRMRSRRPKVLHPLAGRPLLAHVLAAARALDPARIVVVHGHGGEQVRATLADEDCVWVEQAEQRGTGHAVIQAMPTLTDMDRVLVLYGDVPLITPETLERLVALASATPLAVLTAELDDPSGYGRILRDAEGQVVRIVEDKDATPDERAIREINTGFLVADHARLESWLDRIDDDNAQGEYYLTDVIALAASEGVSIATTQPSALHEVAGVNDRVQLAELERIHQRQQAESLMRAGVTLADPMRFDLRGRLDAEPDVFIDVNVIIEGEVRLASGVCVGPNCVLKDCVIGPDTQIQANCVIESAEVGANARIGPFARLRPEARLADDTHVGNFVEIKKTQVGRGSKVNHLTYLGDAEVGAGVNVGAGTITCNYDGVNKFKTRIGDGAFIGSNTALVAPVEVGAGATIGAGSVVTCDAPAEQLTLSRARQVSLSGWKRPIKPRPVRDA</sequence>
<dbReference type="GO" id="GO:0019134">
    <property type="term" value="F:glucosamine-1-phosphate N-acetyltransferase activity"/>
    <property type="evidence" value="ECO:0007669"/>
    <property type="project" value="UniProtKB-UniRule"/>
</dbReference>
<evidence type="ECO:0000256" key="18">
    <source>
        <dbReference type="HAMAP-Rule" id="MF_01631"/>
    </source>
</evidence>
<dbReference type="GO" id="GO:0000287">
    <property type="term" value="F:magnesium ion binding"/>
    <property type="evidence" value="ECO:0007669"/>
    <property type="project" value="UniProtKB-UniRule"/>
</dbReference>
<evidence type="ECO:0000256" key="1">
    <source>
        <dbReference type="ARBA" id="ARBA00004496"/>
    </source>
</evidence>
<dbReference type="UniPathway" id="UPA00113">
    <property type="reaction ID" value="UER00532"/>
</dbReference>
<feature type="binding site" evidence="18">
    <location>
        <position position="421"/>
    </location>
    <ligand>
        <name>acetyl-CoA</name>
        <dbReference type="ChEBI" id="CHEBI:57288"/>
    </ligand>
</feature>
<dbReference type="PANTHER" id="PTHR43584">
    <property type="entry name" value="NUCLEOTIDYL TRANSFERASE"/>
    <property type="match status" value="1"/>
</dbReference>
<dbReference type="AlphaFoldDB" id="A0A6N8EJD9"/>
<evidence type="ECO:0000313" key="22">
    <source>
        <dbReference type="Proteomes" id="UP000434044"/>
    </source>
</evidence>
<feature type="binding site" evidence="18">
    <location>
        <position position="137"/>
    </location>
    <ligand>
        <name>UDP-N-acetyl-alpha-D-glucosamine</name>
        <dbReference type="ChEBI" id="CHEBI:57705"/>
    </ligand>
</feature>
<evidence type="ECO:0000256" key="13">
    <source>
        <dbReference type="ARBA" id="ARBA00023315"/>
    </source>
</evidence>
<evidence type="ECO:0000259" key="19">
    <source>
        <dbReference type="Pfam" id="PF12804"/>
    </source>
</evidence>
<evidence type="ECO:0000256" key="8">
    <source>
        <dbReference type="ARBA" id="ARBA00022737"/>
    </source>
</evidence>
<accession>A0A6N8EJD9</accession>
<evidence type="ECO:0000256" key="17">
    <source>
        <dbReference type="ARBA" id="ARBA00049628"/>
    </source>
</evidence>
<feature type="binding site" evidence="18">
    <location>
        <position position="152"/>
    </location>
    <ligand>
        <name>UDP-N-acetyl-alpha-D-glucosamine</name>
        <dbReference type="ChEBI" id="CHEBI:57705"/>
    </ligand>
</feature>
<dbReference type="Pfam" id="PF00132">
    <property type="entry name" value="Hexapep"/>
    <property type="match status" value="1"/>
</dbReference>
<dbReference type="InterPro" id="IPR056729">
    <property type="entry name" value="GMPPB_C"/>
</dbReference>
<feature type="region of interest" description="N-acetyltransferase" evidence="18">
    <location>
        <begin position="249"/>
        <end position="459"/>
    </location>
</feature>
<feature type="binding site" evidence="18">
    <location>
        <position position="375"/>
    </location>
    <ligand>
        <name>UDP-N-acetyl-alpha-D-glucosamine</name>
        <dbReference type="ChEBI" id="CHEBI:57705"/>
    </ligand>
</feature>
<dbReference type="CDD" id="cd03353">
    <property type="entry name" value="LbH_GlmU_C"/>
    <property type="match status" value="1"/>
</dbReference>
<evidence type="ECO:0000256" key="10">
    <source>
        <dbReference type="ARBA" id="ARBA00022960"/>
    </source>
</evidence>
<feature type="binding site" evidence="18">
    <location>
        <begin position="8"/>
        <end position="11"/>
    </location>
    <ligand>
        <name>UDP-N-acetyl-alpha-D-glucosamine</name>
        <dbReference type="ChEBI" id="CHEBI:57705"/>
    </ligand>
</feature>
<feature type="region of interest" description="Pyrophosphorylase" evidence="18">
    <location>
        <begin position="1"/>
        <end position="227"/>
    </location>
</feature>
<evidence type="ECO:0000256" key="2">
    <source>
        <dbReference type="ARBA" id="ARBA00007707"/>
    </source>
</evidence>
<comment type="subunit">
    <text evidence="18">Homotrimer.</text>
</comment>
<reference evidence="21 22" key="1">
    <citation type="submission" date="2019-11" db="EMBL/GenBank/DDBJ databases">
        <title>Whole-genome sequence of the anaerobic purple sulfur bacterium Allochromatium palmeri DSM 15591.</title>
        <authorList>
            <person name="Kyndt J.A."/>
            <person name="Meyer T.E."/>
        </authorList>
    </citation>
    <scope>NUCLEOTIDE SEQUENCE [LARGE SCALE GENOMIC DNA]</scope>
    <source>
        <strain evidence="21 22">DSM 15591</strain>
    </source>
</reference>
<dbReference type="SUPFAM" id="SSF51161">
    <property type="entry name" value="Trimeric LpxA-like enzymes"/>
    <property type="match status" value="1"/>
</dbReference>
<keyword evidence="13 18" id="KW-0012">Acyltransferase</keyword>
<keyword evidence="4 18" id="KW-0963">Cytoplasm</keyword>
<feature type="binding site" evidence="18">
    <location>
        <position position="378"/>
    </location>
    <ligand>
        <name>acetyl-CoA</name>
        <dbReference type="ChEBI" id="CHEBI:57288"/>
    </ligand>
</feature>
<dbReference type="InterPro" id="IPR038009">
    <property type="entry name" value="GlmU_C_LbH"/>
</dbReference>
<feature type="binding site" evidence="18">
    <location>
        <position position="225"/>
    </location>
    <ligand>
        <name>Mg(2+)</name>
        <dbReference type="ChEBI" id="CHEBI:18420"/>
    </ligand>
</feature>
<dbReference type="GO" id="GO:0003977">
    <property type="term" value="F:UDP-N-acetylglucosamine diphosphorylase activity"/>
    <property type="evidence" value="ECO:0007669"/>
    <property type="project" value="UniProtKB-UniRule"/>
</dbReference>
<evidence type="ECO:0000256" key="6">
    <source>
        <dbReference type="ARBA" id="ARBA00022695"/>
    </source>
</evidence>
<dbReference type="InterPro" id="IPR050065">
    <property type="entry name" value="GlmU-like"/>
</dbReference>
<feature type="active site" description="Proton acceptor" evidence="18">
    <location>
        <position position="361"/>
    </location>
</feature>
<evidence type="ECO:0000256" key="3">
    <source>
        <dbReference type="ARBA" id="ARBA00007947"/>
    </source>
</evidence>
<feature type="binding site" evidence="18">
    <location>
        <position position="349"/>
    </location>
    <ligand>
        <name>UDP-N-acetyl-alpha-D-glucosamine</name>
        <dbReference type="ChEBI" id="CHEBI:57705"/>
    </ligand>
</feature>
<comment type="caution">
    <text evidence="21">The sequence shown here is derived from an EMBL/GenBank/DDBJ whole genome shotgun (WGS) entry which is preliminary data.</text>
</comment>
<dbReference type="CDD" id="cd02540">
    <property type="entry name" value="GT2_GlmU_N_bac"/>
    <property type="match status" value="1"/>
</dbReference>
<dbReference type="InterPro" id="IPR001451">
    <property type="entry name" value="Hexapep"/>
</dbReference>
<organism evidence="21 22">
    <name type="scientific">Allochromatium palmeri</name>
    <dbReference type="NCBI Taxonomy" id="231048"/>
    <lineage>
        <taxon>Bacteria</taxon>
        <taxon>Pseudomonadati</taxon>
        <taxon>Pseudomonadota</taxon>
        <taxon>Gammaproteobacteria</taxon>
        <taxon>Chromatiales</taxon>
        <taxon>Chromatiaceae</taxon>
        <taxon>Allochromatium</taxon>
    </lineage>
</organism>
<feature type="binding site" evidence="18">
    <location>
        <position position="225"/>
    </location>
    <ligand>
        <name>UDP-N-acetyl-alpha-D-glucosamine</name>
        <dbReference type="ChEBI" id="CHEBI:57705"/>
    </ligand>
</feature>
<keyword evidence="10 18" id="KW-0133">Cell shape</keyword>
<dbReference type="EC" id="2.3.1.157" evidence="18"/>
<keyword evidence="14 18" id="KW-0961">Cell wall biogenesis/degradation</keyword>
<keyword evidence="7 18" id="KW-0479">Metal-binding</keyword>
<keyword evidence="6 18" id="KW-0548">Nucleotidyltransferase</keyword>
<comment type="pathway">
    <text evidence="18">Nucleotide-sugar biosynthesis; UDP-N-acetyl-alpha-D-glucosamine biosynthesis; N-acetyl-alpha-D-glucosamine 1-phosphate from alpha-D-glucosamine 6-phosphate (route II): step 2/2.</text>
</comment>
<comment type="catalytic activity">
    <reaction evidence="15 18">
        <text>alpha-D-glucosamine 1-phosphate + acetyl-CoA = N-acetyl-alpha-D-glucosamine 1-phosphate + CoA + H(+)</text>
        <dbReference type="Rhea" id="RHEA:13725"/>
        <dbReference type="ChEBI" id="CHEBI:15378"/>
        <dbReference type="ChEBI" id="CHEBI:57287"/>
        <dbReference type="ChEBI" id="CHEBI:57288"/>
        <dbReference type="ChEBI" id="CHEBI:57776"/>
        <dbReference type="ChEBI" id="CHEBI:58516"/>
        <dbReference type="EC" id="2.3.1.157"/>
    </reaction>
</comment>
<comment type="similarity">
    <text evidence="3 18">In the N-terminal section; belongs to the N-acetylglucosamine-1-phosphate uridyltransferase family.</text>
</comment>
<keyword evidence="11 18" id="KW-0573">Peptidoglycan synthesis</keyword>
<feature type="binding site" evidence="18">
    <location>
        <position position="73"/>
    </location>
    <ligand>
        <name>UDP-N-acetyl-alpha-D-glucosamine</name>
        <dbReference type="ChEBI" id="CHEBI:57705"/>
    </ligand>
</feature>
<dbReference type="GO" id="GO:0009252">
    <property type="term" value="P:peptidoglycan biosynthetic process"/>
    <property type="evidence" value="ECO:0007669"/>
    <property type="project" value="UniProtKB-UniRule"/>
</dbReference>
<feature type="binding site" evidence="18">
    <location>
        <position position="167"/>
    </location>
    <ligand>
        <name>UDP-N-acetyl-alpha-D-glucosamine</name>
        <dbReference type="ChEBI" id="CHEBI:57705"/>
    </ligand>
</feature>
<dbReference type="GO" id="GO:0000902">
    <property type="term" value="P:cell morphogenesis"/>
    <property type="evidence" value="ECO:0007669"/>
    <property type="project" value="UniProtKB-UniRule"/>
</dbReference>
<feature type="binding site" evidence="18">
    <location>
        <position position="403"/>
    </location>
    <ligand>
        <name>acetyl-CoA</name>
        <dbReference type="ChEBI" id="CHEBI:57288"/>
    </ligand>
</feature>
<dbReference type="Gene3D" id="2.160.10.10">
    <property type="entry name" value="Hexapeptide repeat proteins"/>
    <property type="match status" value="1"/>
</dbReference>
<comment type="catalytic activity">
    <reaction evidence="16 18">
        <text>N-acetyl-alpha-D-glucosamine 1-phosphate + UTP + H(+) = UDP-N-acetyl-alpha-D-glucosamine + diphosphate</text>
        <dbReference type="Rhea" id="RHEA:13509"/>
        <dbReference type="ChEBI" id="CHEBI:15378"/>
        <dbReference type="ChEBI" id="CHEBI:33019"/>
        <dbReference type="ChEBI" id="CHEBI:46398"/>
        <dbReference type="ChEBI" id="CHEBI:57705"/>
        <dbReference type="ChEBI" id="CHEBI:57776"/>
        <dbReference type="EC" id="2.7.7.23"/>
    </reaction>
</comment>
<evidence type="ECO:0000256" key="5">
    <source>
        <dbReference type="ARBA" id="ARBA00022679"/>
    </source>
</evidence>
<comment type="similarity">
    <text evidence="2 18">In the C-terminal section; belongs to the transferase hexapeptide repeat family.</text>
</comment>
<keyword evidence="5 18" id="KW-0808">Transferase</keyword>
<dbReference type="Proteomes" id="UP000434044">
    <property type="component" value="Unassembled WGS sequence"/>
</dbReference>
<dbReference type="UniPathway" id="UPA00973"/>
<protein>
    <recommendedName>
        <fullName evidence="18">Bifunctional protein GlmU</fullName>
    </recommendedName>
    <domain>
        <recommendedName>
            <fullName evidence="18">UDP-N-acetylglucosamine pyrophosphorylase</fullName>
            <ecNumber evidence="18">2.7.7.23</ecNumber>
        </recommendedName>
        <alternativeName>
            <fullName evidence="18">N-acetylglucosamine-1-phosphate uridyltransferase</fullName>
        </alternativeName>
    </domain>
    <domain>
        <recommendedName>
            <fullName evidence="18">Glucosamine-1-phosphate N-acetyltransferase</fullName>
            <ecNumber evidence="18">2.3.1.157</ecNumber>
        </recommendedName>
    </domain>
</protein>